<gene>
    <name evidence="5" type="ORF">B0I31_108249</name>
</gene>
<dbReference type="PROSITE" id="PS00356">
    <property type="entry name" value="HTH_LACI_1"/>
    <property type="match status" value="1"/>
</dbReference>
<dbReference type="SMART" id="SM00354">
    <property type="entry name" value="HTH_LACI"/>
    <property type="match status" value="1"/>
</dbReference>
<dbReference type="PROSITE" id="PS50932">
    <property type="entry name" value="HTH_LACI_2"/>
    <property type="match status" value="1"/>
</dbReference>
<dbReference type="CDD" id="cd06267">
    <property type="entry name" value="PBP1_LacI_sugar_binding-like"/>
    <property type="match status" value="1"/>
</dbReference>
<dbReference type="PRINTS" id="PR00036">
    <property type="entry name" value="HTHLACI"/>
</dbReference>
<dbReference type="GO" id="GO:0000976">
    <property type="term" value="F:transcription cis-regulatory region binding"/>
    <property type="evidence" value="ECO:0007669"/>
    <property type="project" value="TreeGrafter"/>
</dbReference>
<evidence type="ECO:0000313" key="6">
    <source>
        <dbReference type="Proteomes" id="UP000241118"/>
    </source>
</evidence>
<dbReference type="InterPro" id="IPR028082">
    <property type="entry name" value="Peripla_BP_I"/>
</dbReference>
<evidence type="ECO:0000313" key="5">
    <source>
        <dbReference type="EMBL" id="PSL53802.1"/>
    </source>
</evidence>
<keyword evidence="3" id="KW-0804">Transcription</keyword>
<dbReference type="SUPFAM" id="SSF47413">
    <property type="entry name" value="lambda repressor-like DNA-binding domains"/>
    <property type="match status" value="1"/>
</dbReference>
<keyword evidence="2" id="KW-0238">DNA-binding</keyword>
<dbReference type="EMBL" id="PYAX01000008">
    <property type="protein sequence ID" value="PSL53802.1"/>
    <property type="molecule type" value="Genomic_DNA"/>
</dbReference>
<organism evidence="5 6">
    <name type="scientific">Saccharothrix carnea</name>
    <dbReference type="NCBI Taxonomy" id="1280637"/>
    <lineage>
        <taxon>Bacteria</taxon>
        <taxon>Bacillati</taxon>
        <taxon>Actinomycetota</taxon>
        <taxon>Actinomycetes</taxon>
        <taxon>Pseudonocardiales</taxon>
        <taxon>Pseudonocardiaceae</taxon>
        <taxon>Saccharothrix</taxon>
    </lineage>
</organism>
<evidence type="ECO:0000259" key="4">
    <source>
        <dbReference type="PROSITE" id="PS50932"/>
    </source>
</evidence>
<dbReference type="InterPro" id="IPR046335">
    <property type="entry name" value="LacI/GalR-like_sensor"/>
</dbReference>
<keyword evidence="1" id="KW-0805">Transcription regulation</keyword>
<dbReference type="RefSeq" id="WP_106617779.1">
    <property type="nucleotide sequence ID" value="NZ_PYAX01000008.1"/>
</dbReference>
<accession>A0A2P8I5S6</accession>
<dbReference type="CDD" id="cd01392">
    <property type="entry name" value="HTH_LacI"/>
    <property type="match status" value="1"/>
</dbReference>
<dbReference type="AlphaFoldDB" id="A0A2P8I5S6"/>
<evidence type="ECO:0000256" key="2">
    <source>
        <dbReference type="ARBA" id="ARBA00023125"/>
    </source>
</evidence>
<sequence length="343" mass="36337">MTDAVDPPKARRPNTRLEEVARAAGVSKSTVSRVINGEPYVSSRAREAVHLAIGKLGYSPNQAARTLAGSRANCIALVVSEQGSRVLADPFFAGVLRGVHAELAGKRVQLVLMMSKEGDEQDLVNYLCGGHVDGVLVISLHGQDPLPRTLADAGLPTVVGGRPLGAGGVPYVDSDNFNGAMEAARYLVSRGRKRIATIAGPRDMAVGMDRLSGWKRGLSQARLDTDLVAYGDFTPESGAAAMADLLKRAPDLDAVFVGADIMALGALQTLHVHGKRVPDDVAVVGFDDLMIASTAVPPLTTIRQDVEQLGRTMTWRLMAELAGEENLPPFLLLPTAMVTRSSA</sequence>
<dbReference type="Pfam" id="PF00356">
    <property type="entry name" value="LacI"/>
    <property type="match status" value="1"/>
</dbReference>
<dbReference type="PANTHER" id="PTHR30146">
    <property type="entry name" value="LACI-RELATED TRANSCRIPTIONAL REPRESSOR"/>
    <property type="match status" value="1"/>
</dbReference>
<dbReference type="Pfam" id="PF13377">
    <property type="entry name" value="Peripla_BP_3"/>
    <property type="match status" value="1"/>
</dbReference>
<protein>
    <submittedName>
        <fullName evidence="5">LacI family transcriptional regulator</fullName>
    </submittedName>
</protein>
<evidence type="ECO:0000256" key="1">
    <source>
        <dbReference type="ARBA" id="ARBA00023015"/>
    </source>
</evidence>
<dbReference type="Gene3D" id="3.40.50.2300">
    <property type="match status" value="2"/>
</dbReference>
<dbReference type="Proteomes" id="UP000241118">
    <property type="component" value="Unassembled WGS sequence"/>
</dbReference>
<reference evidence="5 6" key="1">
    <citation type="submission" date="2018-03" db="EMBL/GenBank/DDBJ databases">
        <title>Genomic Encyclopedia of Type Strains, Phase III (KMG-III): the genomes of soil and plant-associated and newly described type strains.</title>
        <authorList>
            <person name="Whitman W."/>
        </authorList>
    </citation>
    <scope>NUCLEOTIDE SEQUENCE [LARGE SCALE GENOMIC DNA]</scope>
    <source>
        <strain evidence="5 6">CGMCC 4.7097</strain>
    </source>
</reference>
<dbReference type="Gene3D" id="1.10.260.40">
    <property type="entry name" value="lambda repressor-like DNA-binding domains"/>
    <property type="match status" value="1"/>
</dbReference>
<feature type="domain" description="HTH lacI-type" evidence="4">
    <location>
        <begin position="15"/>
        <end position="69"/>
    </location>
</feature>
<dbReference type="PANTHER" id="PTHR30146:SF109">
    <property type="entry name" value="HTH-TYPE TRANSCRIPTIONAL REGULATOR GALS"/>
    <property type="match status" value="1"/>
</dbReference>
<dbReference type="InterPro" id="IPR010982">
    <property type="entry name" value="Lambda_DNA-bd_dom_sf"/>
</dbReference>
<proteinExistence type="predicted"/>
<name>A0A2P8I5S6_SACCR</name>
<evidence type="ECO:0000256" key="3">
    <source>
        <dbReference type="ARBA" id="ARBA00023163"/>
    </source>
</evidence>
<dbReference type="SUPFAM" id="SSF53822">
    <property type="entry name" value="Periplasmic binding protein-like I"/>
    <property type="match status" value="1"/>
</dbReference>
<comment type="caution">
    <text evidence="5">The sequence shown here is derived from an EMBL/GenBank/DDBJ whole genome shotgun (WGS) entry which is preliminary data.</text>
</comment>
<dbReference type="GO" id="GO:0003700">
    <property type="term" value="F:DNA-binding transcription factor activity"/>
    <property type="evidence" value="ECO:0007669"/>
    <property type="project" value="TreeGrafter"/>
</dbReference>
<dbReference type="OrthoDB" id="4268837at2"/>
<dbReference type="InterPro" id="IPR000843">
    <property type="entry name" value="HTH_LacI"/>
</dbReference>
<keyword evidence="6" id="KW-1185">Reference proteome</keyword>